<name>A0ACC1A3L5_9ROSI</name>
<comment type="caution">
    <text evidence="1">The sequence shown here is derived from an EMBL/GenBank/DDBJ whole genome shotgun (WGS) entry which is preliminary data.</text>
</comment>
<proteinExistence type="predicted"/>
<dbReference type="EMBL" id="CM047908">
    <property type="protein sequence ID" value="KAJ0082084.1"/>
    <property type="molecule type" value="Genomic_DNA"/>
</dbReference>
<keyword evidence="2" id="KW-1185">Reference proteome</keyword>
<organism evidence="1 2">
    <name type="scientific">Pistacia atlantica</name>
    <dbReference type="NCBI Taxonomy" id="434234"/>
    <lineage>
        <taxon>Eukaryota</taxon>
        <taxon>Viridiplantae</taxon>
        <taxon>Streptophyta</taxon>
        <taxon>Embryophyta</taxon>
        <taxon>Tracheophyta</taxon>
        <taxon>Spermatophyta</taxon>
        <taxon>Magnoliopsida</taxon>
        <taxon>eudicotyledons</taxon>
        <taxon>Gunneridae</taxon>
        <taxon>Pentapetalae</taxon>
        <taxon>rosids</taxon>
        <taxon>malvids</taxon>
        <taxon>Sapindales</taxon>
        <taxon>Anacardiaceae</taxon>
        <taxon>Pistacia</taxon>
    </lineage>
</organism>
<evidence type="ECO:0000313" key="2">
    <source>
        <dbReference type="Proteomes" id="UP001164250"/>
    </source>
</evidence>
<dbReference type="Proteomes" id="UP001164250">
    <property type="component" value="Chromosome 12"/>
</dbReference>
<evidence type="ECO:0000313" key="1">
    <source>
        <dbReference type="EMBL" id="KAJ0082084.1"/>
    </source>
</evidence>
<protein>
    <submittedName>
        <fullName evidence="1">Uncharacterized protein</fullName>
    </submittedName>
</protein>
<sequence length="51" mass="5549">MFRCGSLPTDGCGSSSDGPMHKVNFDAKNDYKASNGDSFFLDQWDWGAVVS</sequence>
<gene>
    <name evidence="1" type="ORF">Patl1_10303</name>
</gene>
<accession>A0ACC1A3L5</accession>
<reference evidence="2" key="1">
    <citation type="journal article" date="2023" name="G3 (Bethesda)">
        <title>Genome assembly and association tests identify interacting loci associated with vigor, precocity, and sex in interspecific pistachio rootstocks.</title>
        <authorList>
            <person name="Palmer W."/>
            <person name="Jacygrad E."/>
            <person name="Sagayaradj S."/>
            <person name="Cavanaugh K."/>
            <person name="Han R."/>
            <person name="Bertier L."/>
            <person name="Beede B."/>
            <person name="Kafkas S."/>
            <person name="Golino D."/>
            <person name="Preece J."/>
            <person name="Michelmore R."/>
        </authorList>
    </citation>
    <scope>NUCLEOTIDE SEQUENCE [LARGE SCALE GENOMIC DNA]</scope>
</reference>